<evidence type="ECO:0000256" key="3">
    <source>
        <dbReference type="ARBA" id="ARBA00022448"/>
    </source>
</evidence>
<dbReference type="OrthoDB" id="441172at2759"/>
<keyword evidence="6" id="KW-0472">Membrane</keyword>
<dbReference type="GO" id="GO:0032511">
    <property type="term" value="P:late endosome to vacuole transport via multivesicular body sorting pathway"/>
    <property type="evidence" value="ECO:0007669"/>
    <property type="project" value="TreeGrafter"/>
</dbReference>
<dbReference type="GO" id="GO:0000815">
    <property type="term" value="C:ESCRT III complex"/>
    <property type="evidence" value="ECO:0007669"/>
    <property type="project" value="TreeGrafter"/>
</dbReference>
<evidence type="ECO:0000256" key="7">
    <source>
        <dbReference type="SAM" id="MobiDB-lite"/>
    </source>
</evidence>
<comment type="subcellular location">
    <subcellularLocation>
        <location evidence="1">Endosome membrane</location>
    </subcellularLocation>
</comment>
<evidence type="ECO:0000256" key="1">
    <source>
        <dbReference type="ARBA" id="ARBA00004608"/>
    </source>
</evidence>
<keyword evidence="9" id="KW-1185">Reference proteome</keyword>
<evidence type="ECO:0000256" key="6">
    <source>
        <dbReference type="ARBA" id="ARBA00023136"/>
    </source>
</evidence>
<evidence type="ECO:0000313" key="9">
    <source>
        <dbReference type="Proteomes" id="UP000324222"/>
    </source>
</evidence>
<dbReference type="PANTHER" id="PTHR22761">
    <property type="entry name" value="CHARGED MULTIVESICULAR BODY PROTEIN"/>
    <property type="match status" value="1"/>
</dbReference>
<evidence type="ECO:0000256" key="4">
    <source>
        <dbReference type="ARBA" id="ARBA00022753"/>
    </source>
</evidence>
<dbReference type="GO" id="GO:0005771">
    <property type="term" value="C:multivesicular body"/>
    <property type="evidence" value="ECO:0007669"/>
    <property type="project" value="TreeGrafter"/>
</dbReference>
<keyword evidence="3" id="KW-0813">Transport</keyword>
<dbReference type="Pfam" id="PF03357">
    <property type="entry name" value="Snf7"/>
    <property type="match status" value="1"/>
</dbReference>
<evidence type="ECO:0000256" key="5">
    <source>
        <dbReference type="ARBA" id="ARBA00022927"/>
    </source>
</evidence>
<dbReference type="Proteomes" id="UP000324222">
    <property type="component" value="Unassembled WGS sequence"/>
</dbReference>
<evidence type="ECO:0000313" key="8">
    <source>
        <dbReference type="EMBL" id="MPC44451.1"/>
    </source>
</evidence>
<dbReference type="Gene3D" id="6.10.140.1230">
    <property type="match status" value="1"/>
</dbReference>
<comment type="similarity">
    <text evidence="2">Belongs to the SNF7 family.</text>
</comment>
<proteinExistence type="inferred from homology"/>
<protein>
    <submittedName>
        <fullName evidence="8">Charged multivesicular body protein 6</fullName>
    </submittedName>
</protein>
<sequence>MGHIFSKKPQSKVTEQDKAVLVGDDAVFIIQQQLKTTRDKIRQYQKRSDEKLQKDRQVAKQLLRDGKKERAKLLLRKKRFIEEQLKKTDGTLENIEKMIEDIEFAQIQMKVVDSLKVGNESLKQINAMLDIEDIERILDETQEGAEKQREINALLSGGVLTEEDESAVEEELDALIAAAVQKQLPDAPTAAENPEVELPDVPETALEPEKEKEKHKERVAMAAS</sequence>
<comment type="caution">
    <text evidence="8">The sequence shown here is derived from an EMBL/GenBank/DDBJ whole genome shotgun (WGS) entry which is preliminary data.</text>
</comment>
<organism evidence="8 9">
    <name type="scientific">Portunus trituberculatus</name>
    <name type="common">Swimming crab</name>
    <name type="synonym">Neptunus trituberculatus</name>
    <dbReference type="NCBI Taxonomy" id="210409"/>
    <lineage>
        <taxon>Eukaryota</taxon>
        <taxon>Metazoa</taxon>
        <taxon>Ecdysozoa</taxon>
        <taxon>Arthropoda</taxon>
        <taxon>Crustacea</taxon>
        <taxon>Multicrustacea</taxon>
        <taxon>Malacostraca</taxon>
        <taxon>Eumalacostraca</taxon>
        <taxon>Eucarida</taxon>
        <taxon>Decapoda</taxon>
        <taxon>Pleocyemata</taxon>
        <taxon>Brachyura</taxon>
        <taxon>Eubrachyura</taxon>
        <taxon>Portunoidea</taxon>
        <taxon>Portunidae</taxon>
        <taxon>Portuninae</taxon>
        <taxon>Portunus</taxon>
    </lineage>
</organism>
<dbReference type="GO" id="GO:0006900">
    <property type="term" value="P:vesicle budding from membrane"/>
    <property type="evidence" value="ECO:0007669"/>
    <property type="project" value="TreeGrafter"/>
</dbReference>
<reference evidence="8 9" key="1">
    <citation type="submission" date="2019-05" db="EMBL/GenBank/DDBJ databases">
        <title>Another draft genome of Portunus trituberculatus and its Hox gene families provides insights of decapod evolution.</title>
        <authorList>
            <person name="Jeong J.-H."/>
            <person name="Song I."/>
            <person name="Kim S."/>
            <person name="Choi T."/>
            <person name="Kim D."/>
            <person name="Ryu S."/>
            <person name="Kim W."/>
        </authorList>
    </citation>
    <scope>NUCLEOTIDE SEQUENCE [LARGE SCALE GENOMIC DNA]</scope>
    <source>
        <tissue evidence="8">Muscle</tissue>
    </source>
</reference>
<keyword evidence="5" id="KW-0653">Protein transport</keyword>
<dbReference type="InterPro" id="IPR005024">
    <property type="entry name" value="Snf7_fam"/>
</dbReference>
<keyword evidence="4" id="KW-0967">Endosome</keyword>
<name>A0A5B7FBD7_PORTR</name>
<dbReference type="AlphaFoldDB" id="A0A5B7FBD7"/>
<gene>
    <name evidence="8" type="primary">Chmp6</name>
    <name evidence="8" type="ORF">E2C01_038124</name>
</gene>
<dbReference type="EMBL" id="VSRR010006289">
    <property type="protein sequence ID" value="MPC44451.1"/>
    <property type="molecule type" value="Genomic_DNA"/>
</dbReference>
<accession>A0A5B7FBD7</accession>
<dbReference type="PANTHER" id="PTHR22761:SF5">
    <property type="entry name" value="CHARGED MULTIVESICULAR BODY PROTEIN 6"/>
    <property type="match status" value="1"/>
</dbReference>
<feature type="region of interest" description="Disordered" evidence="7">
    <location>
        <begin position="185"/>
        <end position="224"/>
    </location>
</feature>
<feature type="compositionally biased region" description="Basic and acidic residues" evidence="7">
    <location>
        <begin position="207"/>
        <end position="224"/>
    </location>
</feature>
<evidence type="ECO:0000256" key="2">
    <source>
        <dbReference type="ARBA" id="ARBA00006190"/>
    </source>
</evidence>
<dbReference type="GO" id="GO:0015031">
    <property type="term" value="P:protein transport"/>
    <property type="evidence" value="ECO:0007669"/>
    <property type="project" value="UniProtKB-KW"/>
</dbReference>